<feature type="region of interest" description="Disordered" evidence="1">
    <location>
        <begin position="474"/>
        <end position="506"/>
    </location>
</feature>
<reference evidence="3 4" key="1">
    <citation type="submission" date="2018-10" db="EMBL/GenBank/DDBJ databases">
        <title>Genome sequence of Verticillium nonalfalfae VnAa140.</title>
        <authorList>
            <person name="Stajich J.E."/>
            <person name="Kasson M.T."/>
        </authorList>
    </citation>
    <scope>NUCLEOTIDE SEQUENCE [LARGE SCALE GENOMIC DNA]</scope>
    <source>
        <strain evidence="3 4">VnAa140</strain>
    </source>
</reference>
<evidence type="ECO:0000256" key="2">
    <source>
        <dbReference type="SAM" id="SignalP"/>
    </source>
</evidence>
<feature type="compositionally biased region" description="Polar residues" evidence="1">
    <location>
        <begin position="173"/>
        <end position="190"/>
    </location>
</feature>
<feature type="chain" id="PRO_5017998865" evidence="2">
    <location>
        <begin position="19"/>
        <end position="717"/>
    </location>
</feature>
<dbReference type="AlphaFoldDB" id="A0A3M9Y743"/>
<dbReference type="RefSeq" id="XP_028494487.1">
    <property type="nucleotide sequence ID" value="XM_028641494.1"/>
</dbReference>
<feature type="region of interest" description="Disordered" evidence="1">
    <location>
        <begin position="173"/>
        <end position="200"/>
    </location>
</feature>
<feature type="signal peptide" evidence="2">
    <location>
        <begin position="1"/>
        <end position="18"/>
    </location>
</feature>
<comment type="caution">
    <text evidence="3">The sequence shown here is derived from an EMBL/GenBank/DDBJ whole genome shotgun (WGS) entry which is preliminary data.</text>
</comment>
<gene>
    <name evidence="3" type="ORF">D7B24_007384</name>
</gene>
<organism evidence="3 4">
    <name type="scientific">Verticillium nonalfalfae</name>
    <dbReference type="NCBI Taxonomy" id="1051616"/>
    <lineage>
        <taxon>Eukaryota</taxon>
        <taxon>Fungi</taxon>
        <taxon>Dikarya</taxon>
        <taxon>Ascomycota</taxon>
        <taxon>Pezizomycotina</taxon>
        <taxon>Sordariomycetes</taxon>
        <taxon>Hypocreomycetidae</taxon>
        <taxon>Glomerellales</taxon>
        <taxon>Plectosphaerellaceae</taxon>
        <taxon>Verticillium</taxon>
    </lineage>
</organism>
<dbReference type="GeneID" id="39611073"/>
<protein>
    <submittedName>
        <fullName evidence="3">Uncharacterized protein</fullName>
    </submittedName>
</protein>
<keyword evidence="2" id="KW-0732">Signal</keyword>
<accession>A0A3M9Y743</accession>
<sequence length="717" mass="78856">MNLLFYLLFTVFVGVLSGEVLDLGDLEQFSPRTDVKAPSLSGTTVWLSGKEGNGYDVSLSAETQSKIHGILEACGEVDDKCYQEVRQLLRNADLQIDGELERRGFVQFLSKTFKKVGSVFSFIAGVLISNWSMKQEQPTGMFVPHEIASQASKLETTGVVVSADGTAVATITSTPDPTVLQGSQTPSVTPVTEPEGESSSGDLVAFLDEDLASRIDEVMHRSQDCDDGRAFDRGDKTRRKRATGGFGKAICAAEAAAVMSQRGGPFNDLLLINPAHLSFDFAETAGAVARAANVASDFVRAYAPMLDISPILAEQLGNLLFALAVNTLIENRPVNQNNRIEASLIRTEAPTASPTSCPDPESTPLLCGFGKETDDCNVKLPETLDDEPTCKDSEHQGCECNAPSESIENIASDEEQKSMIIIADLFESIGPPNSPKCEHDKLSEIPSNVFYSWENKVSSRFCEQWDESTKLEMIVDASGEDRKPQFEESRSLQRRTPPPDPSNYSKYDFRLRFTPAEEKKKCAMDCNKAYLTLATACQNNGAAGVLMAKSGKVDVDCGTFDYAIEEKVVYSPKEPPMPDPATPAKTPLKVFPRFCFAADAFGDHGDIQPSMVRDYSSYPCYRSSEWPIKQDDKSTFRRWATMTNDVPYQFNIYWKHGCVSEGPDEAYSTDPFNSGKPDYKLCYDTMRDNYRKCNNGGVGGNIQIGCLVYEFKAQTVQ</sequence>
<keyword evidence="4" id="KW-1185">Reference proteome</keyword>
<dbReference type="EMBL" id="RBVV01000059">
    <property type="protein sequence ID" value="RNJ56329.1"/>
    <property type="molecule type" value="Genomic_DNA"/>
</dbReference>
<evidence type="ECO:0000256" key="1">
    <source>
        <dbReference type="SAM" id="MobiDB-lite"/>
    </source>
</evidence>
<evidence type="ECO:0000313" key="3">
    <source>
        <dbReference type="EMBL" id="RNJ56329.1"/>
    </source>
</evidence>
<proteinExistence type="predicted"/>
<name>A0A3M9Y743_9PEZI</name>
<evidence type="ECO:0000313" key="4">
    <source>
        <dbReference type="Proteomes" id="UP000267145"/>
    </source>
</evidence>
<feature type="compositionally biased region" description="Basic and acidic residues" evidence="1">
    <location>
        <begin position="479"/>
        <end position="491"/>
    </location>
</feature>
<dbReference type="STRING" id="1051616.A0A3M9Y743"/>
<dbReference type="Proteomes" id="UP000267145">
    <property type="component" value="Unassembled WGS sequence"/>
</dbReference>